<dbReference type="Proteomes" id="UP001189429">
    <property type="component" value="Unassembled WGS sequence"/>
</dbReference>
<comment type="caution">
    <text evidence="1">The sequence shown here is derived from an EMBL/GenBank/DDBJ whole genome shotgun (WGS) entry which is preliminary data.</text>
</comment>
<sequence>MRVGRAHIPLLLERRMIRFLNAWKEYRGHIVFKFHACIHLAEQALLKGSPRAYWTHPGEAGNRLMQRVAKSLHGGQTFYVTLLEKGRGLRSMVSGDVLFEH</sequence>
<evidence type="ECO:0000313" key="1">
    <source>
        <dbReference type="EMBL" id="CAK0848871.1"/>
    </source>
</evidence>
<gene>
    <name evidence="1" type="ORF">PCOR1329_LOCUS41710</name>
</gene>
<name>A0ABN9TSS9_9DINO</name>
<protein>
    <submittedName>
        <fullName evidence="1">Uncharacterized protein</fullName>
    </submittedName>
</protein>
<accession>A0ABN9TSS9</accession>
<proteinExistence type="predicted"/>
<reference evidence="1" key="1">
    <citation type="submission" date="2023-10" db="EMBL/GenBank/DDBJ databases">
        <authorList>
            <person name="Chen Y."/>
            <person name="Shah S."/>
            <person name="Dougan E. K."/>
            <person name="Thang M."/>
            <person name="Chan C."/>
        </authorList>
    </citation>
    <scope>NUCLEOTIDE SEQUENCE [LARGE SCALE GENOMIC DNA]</scope>
</reference>
<dbReference type="EMBL" id="CAUYUJ010015016">
    <property type="protein sequence ID" value="CAK0848871.1"/>
    <property type="molecule type" value="Genomic_DNA"/>
</dbReference>
<evidence type="ECO:0000313" key="2">
    <source>
        <dbReference type="Proteomes" id="UP001189429"/>
    </source>
</evidence>
<keyword evidence="2" id="KW-1185">Reference proteome</keyword>
<organism evidence="1 2">
    <name type="scientific">Prorocentrum cordatum</name>
    <dbReference type="NCBI Taxonomy" id="2364126"/>
    <lineage>
        <taxon>Eukaryota</taxon>
        <taxon>Sar</taxon>
        <taxon>Alveolata</taxon>
        <taxon>Dinophyceae</taxon>
        <taxon>Prorocentrales</taxon>
        <taxon>Prorocentraceae</taxon>
        <taxon>Prorocentrum</taxon>
    </lineage>
</organism>